<dbReference type="CDD" id="cd07185">
    <property type="entry name" value="OmpA_C-like"/>
    <property type="match status" value="1"/>
</dbReference>
<dbReference type="Gene3D" id="3.40.1000.10">
    <property type="entry name" value="Mog1/PsbP, alpha/beta/alpha sandwich"/>
    <property type="match status" value="1"/>
</dbReference>
<evidence type="ECO:0000256" key="1">
    <source>
        <dbReference type="ARBA" id="ARBA00004442"/>
    </source>
</evidence>
<dbReference type="Proteomes" id="UP000298471">
    <property type="component" value="Unassembled WGS sequence"/>
</dbReference>
<dbReference type="PROSITE" id="PS51123">
    <property type="entry name" value="OMPA_2"/>
    <property type="match status" value="1"/>
</dbReference>
<evidence type="ECO:0000313" key="7">
    <source>
        <dbReference type="EMBL" id="TGE28580.1"/>
    </source>
</evidence>
<feature type="domain" description="OmpA-like" evidence="6">
    <location>
        <begin position="551"/>
        <end position="668"/>
    </location>
</feature>
<keyword evidence="5" id="KW-0732">Signal</keyword>
<name>A0A4Z0QEY2_9BACT</name>
<evidence type="ECO:0000256" key="4">
    <source>
        <dbReference type="PROSITE-ProRule" id="PRU00473"/>
    </source>
</evidence>
<dbReference type="AlphaFoldDB" id="A0A4Z0QEY2"/>
<comment type="caution">
    <text evidence="7">The sequence shown here is derived from an EMBL/GenBank/DDBJ whole genome shotgun (WGS) entry which is preliminary data.</text>
</comment>
<dbReference type="EMBL" id="SRMB01000001">
    <property type="protein sequence ID" value="TGE28580.1"/>
    <property type="molecule type" value="Genomic_DNA"/>
</dbReference>
<dbReference type="Gene3D" id="3.30.1330.60">
    <property type="entry name" value="OmpA-like domain"/>
    <property type="match status" value="1"/>
</dbReference>
<dbReference type="InterPro" id="IPR006665">
    <property type="entry name" value="OmpA-like"/>
</dbReference>
<feature type="signal peptide" evidence="5">
    <location>
        <begin position="1"/>
        <end position="18"/>
    </location>
</feature>
<keyword evidence="8" id="KW-1185">Reference proteome</keyword>
<reference evidence="7 8" key="1">
    <citation type="submission" date="2019-04" db="EMBL/GenBank/DDBJ databases">
        <authorList>
            <person name="Feng G."/>
            <person name="Zhang J."/>
            <person name="Zhu H."/>
        </authorList>
    </citation>
    <scope>NUCLEOTIDE SEQUENCE [LARGE SCALE GENOMIC DNA]</scope>
    <source>
        <strain evidence="7 8">9PBR-1</strain>
    </source>
</reference>
<evidence type="ECO:0000259" key="6">
    <source>
        <dbReference type="PROSITE" id="PS51123"/>
    </source>
</evidence>
<keyword evidence="2 4" id="KW-0472">Membrane</keyword>
<gene>
    <name evidence="7" type="ORF">E5K02_03700</name>
</gene>
<evidence type="ECO:0000313" key="8">
    <source>
        <dbReference type="Proteomes" id="UP000298471"/>
    </source>
</evidence>
<dbReference type="SUPFAM" id="SSF63829">
    <property type="entry name" value="Calcium-dependent phosphotriesterase"/>
    <property type="match status" value="1"/>
</dbReference>
<dbReference type="PRINTS" id="PR01021">
    <property type="entry name" value="OMPADOMAIN"/>
</dbReference>
<sequence>MKFLLTLVLSVCWLQLWAQEAETPREVYTDVRAHIQLTYPSTWQRHRNDDRTELSFFTEGRRAVVKVTLRKLPTAGRRLASLASRQDSLWRSLLRLSRAQVVQLSQREAEGYEEVRYHYTYAPDAQSADRTRVLGRLLWRGGYAFSLEYRAGVEQDERFLTDGEQLVDSFAFTNKVAPSPASPAPSRPAANQPCDNKMYGIAALRVRDDLWEDDCRTIHEFSASNLSAPPRIHRNALPFQSYALAKGFDNCLYSVTKAPTDAPEYVYRYNPATRRGEYTTWQLPAQGPETVWISAATDEQGNLYFSTSDAGQLVKVEPATGAVTVVWSSDPIRKASYYSKIGFAGAGTHGNFCLDENNTLYQVYSTDGSLLRINLQTGEPGPELIPLEGLPTRGGYSDLLLQNDEQGRRRLYLAGPKALYQVNLEQRQVKQVRRGTYTDLAGCNLFRAPAAGPAPVPAGAAPALAAPAATWRGRVLNGITFQPLPQAKLRLSSPGASDVAVPISAQGTFSVAAESGRSYAAHIQLAGYVAVDSTYTPQPGPYVQDVLLYPLAVGATLPLDNVQFTQGQAVLLPSSFPALDQLTALLTKNPTMTIELRGHTDNQGDPQKNVVLSQERVAAVKAYLVEHGIGAPRITGIGLGGAEPRASNAREATRKLNRRVEFRVTSVH</sequence>
<dbReference type="OrthoDB" id="1490539at2"/>
<dbReference type="Pfam" id="PF00691">
    <property type="entry name" value="OmpA"/>
    <property type="match status" value="1"/>
</dbReference>
<dbReference type="RefSeq" id="WP_135392189.1">
    <property type="nucleotide sequence ID" value="NZ_SRMB01000001.1"/>
</dbReference>
<feature type="chain" id="PRO_5021206119" description="OmpA-like domain-containing protein" evidence="5">
    <location>
        <begin position="19"/>
        <end position="668"/>
    </location>
</feature>
<dbReference type="SUPFAM" id="SSF103088">
    <property type="entry name" value="OmpA-like"/>
    <property type="match status" value="1"/>
</dbReference>
<evidence type="ECO:0000256" key="5">
    <source>
        <dbReference type="SAM" id="SignalP"/>
    </source>
</evidence>
<dbReference type="InterPro" id="IPR036737">
    <property type="entry name" value="OmpA-like_sf"/>
</dbReference>
<dbReference type="PANTHER" id="PTHR30329">
    <property type="entry name" value="STATOR ELEMENT OF FLAGELLAR MOTOR COMPLEX"/>
    <property type="match status" value="1"/>
</dbReference>
<dbReference type="Gene3D" id="2.130.10.10">
    <property type="entry name" value="YVTN repeat-like/Quinoprotein amine dehydrogenase"/>
    <property type="match status" value="1"/>
</dbReference>
<accession>A0A4Z0QEY2</accession>
<dbReference type="PANTHER" id="PTHR30329:SF21">
    <property type="entry name" value="LIPOPROTEIN YIAD-RELATED"/>
    <property type="match status" value="1"/>
</dbReference>
<organism evidence="7 8">
    <name type="scientific">Hymenobacter metallicola</name>
    <dbReference type="NCBI Taxonomy" id="2563114"/>
    <lineage>
        <taxon>Bacteria</taxon>
        <taxon>Pseudomonadati</taxon>
        <taxon>Bacteroidota</taxon>
        <taxon>Cytophagia</taxon>
        <taxon>Cytophagales</taxon>
        <taxon>Hymenobacteraceae</taxon>
        <taxon>Hymenobacter</taxon>
    </lineage>
</organism>
<dbReference type="GO" id="GO:0009279">
    <property type="term" value="C:cell outer membrane"/>
    <property type="evidence" value="ECO:0007669"/>
    <property type="project" value="UniProtKB-SubCell"/>
</dbReference>
<keyword evidence="3" id="KW-0998">Cell outer membrane</keyword>
<dbReference type="InterPro" id="IPR015943">
    <property type="entry name" value="WD40/YVTN_repeat-like_dom_sf"/>
</dbReference>
<evidence type="ECO:0000256" key="3">
    <source>
        <dbReference type="ARBA" id="ARBA00023237"/>
    </source>
</evidence>
<protein>
    <recommendedName>
        <fullName evidence="6">OmpA-like domain-containing protein</fullName>
    </recommendedName>
</protein>
<dbReference type="InterPro" id="IPR006664">
    <property type="entry name" value="OMP_bac"/>
</dbReference>
<evidence type="ECO:0000256" key="2">
    <source>
        <dbReference type="ARBA" id="ARBA00023136"/>
    </source>
</evidence>
<dbReference type="InterPro" id="IPR050330">
    <property type="entry name" value="Bact_OuterMem_StrucFunc"/>
</dbReference>
<comment type="subcellular location">
    <subcellularLocation>
        <location evidence="1">Cell outer membrane</location>
    </subcellularLocation>
</comment>
<proteinExistence type="predicted"/>